<dbReference type="InterPro" id="IPR018136">
    <property type="entry name" value="Aconitase_4Fe-4S_BS"/>
</dbReference>
<dbReference type="Pfam" id="PF00330">
    <property type="entry name" value="Aconitase"/>
    <property type="match status" value="1"/>
</dbReference>
<feature type="domain" description="Aconitase/3-isopropylmalate dehydratase large subunit alpha/beta/alpha" evidence="11">
    <location>
        <begin position="75"/>
        <end position="575"/>
    </location>
</feature>
<evidence type="ECO:0000256" key="1">
    <source>
        <dbReference type="ARBA" id="ARBA00001966"/>
    </source>
</evidence>
<reference evidence="13" key="1">
    <citation type="submission" date="2019-02" db="EMBL/GenBank/DDBJ databases">
        <authorList>
            <person name="Gruber-Vodicka R. H."/>
            <person name="Seah K. B. B."/>
        </authorList>
    </citation>
    <scope>NUCLEOTIDE SEQUENCE</scope>
    <source>
        <strain evidence="13">BECK_BZ123</strain>
    </source>
</reference>
<dbReference type="EMBL" id="CAADFS010000027">
    <property type="protein sequence ID" value="VFK45958.1"/>
    <property type="molecule type" value="Genomic_DNA"/>
</dbReference>
<comment type="catalytic activity">
    <reaction evidence="9 10">
        <text>citrate = D-threo-isocitrate</text>
        <dbReference type="Rhea" id="RHEA:10336"/>
        <dbReference type="ChEBI" id="CHEBI:15562"/>
        <dbReference type="ChEBI" id="CHEBI:16947"/>
        <dbReference type="EC" id="4.2.1.3"/>
    </reaction>
</comment>
<dbReference type="InterPro" id="IPR001030">
    <property type="entry name" value="Acoase/IPM_deHydtase_lsu_aba"/>
</dbReference>
<dbReference type="FunFam" id="3.20.19.10:FF:000001">
    <property type="entry name" value="Aconitate hydratase"/>
    <property type="match status" value="1"/>
</dbReference>
<evidence type="ECO:0000259" key="12">
    <source>
        <dbReference type="Pfam" id="PF00694"/>
    </source>
</evidence>
<evidence type="ECO:0000256" key="8">
    <source>
        <dbReference type="ARBA" id="ARBA00023239"/>
    </source>
</evidence>
<dbReference type="Gene3D" id="6.10.190.10">
    <property type="match status" value="1"/>
</dbReference>
<dbReference type="PANTHER" id="PTHR11670">
    <property type="entry name" value="ACONITASE/IRON-RESPONSIVE ELEMENT FAMILY MEMBER"/>
    <property type="match status" value="1"/>
</dbReference>
<dbReference type="Gene3D" id="3.20.19.10">
    <property type="entry name" value="Aconitase, domain 4"/>
    <property type="match status" value="1"/>
</dbReference>
<evidence type="ECO:0000313" key="13">
    <source>
        <dbReference type="EMBL" id="VFK45958.1"/>
    </source>
</evidence>
<dbReference type="NCBIfam" id="TIGR01341">
    <property type="entry name" value="aconitase_1"/>
    <property type="match status" value="1"/>
</dbReference>
<dbReference type="GO" id="GO:0006099">
    <property type="term" value="P:tricarboxylic acid cycle"/>
    <property type="evidence" value="ECO:0007669"/>
    <property type="project" value="UniProtKB-UniPathway"/>
</dbReference>
<dbReference type="Pfam" id="PF00694">
    <property type="entry name" value="Aconitase_C"/>
    <property type="match status" value="1"/>
</dbReference>
<dbReference type="SUPFAM" id="SSF52016">
    <property type="entry name" value="LeuD/IlvD-like"/>
    <property type="match status" value="1"/>
</dbReference>
<dbReference type="InterPro" id="IPR006249">
    <property type="entry name" value="Aconitase/IRP2"/>
</dbReference>
<keyword evidence="7 10" id="KW-0411">Iron-sulfur</keyword>
<name>A0A450YWP0_9GAMM</name>
<evidence type="ECO:0000256" key="6">
    <source>
        <dbReference type="ARBA" id="ARBA00023004"/>
    </source>
</evidence>
<dbReference type="GO" id="GO:0003994">
    <property type="term" value="F:aconitate hydratase activity"/>
    <property type="evidence" value="ECO:0007669"/>
    <property type="project" value="UniProtKB-EC"/>
</dbReference>
<dbReference type="InterPro" id="IPR015931">
    <property type="entry name" value="Acnase/IPM_dHydase_lsu_aba_1/3"/>
</dbReference>
<evidence type="ECO:0000256" key="5">
    <source>
        <dbReference type="ARBA" id="ARBA00022723"/>
    </source>
</evidence>
<feature type="domain" description="Aconitase A/isopropylmalate dehydratase small subunit swivel" evidence="12">
    <location>
        <begin position="705"/>
        <end position="832"/>
    </location>
</feature>
<dbReference type="NCBIfam" id="NF009520">
    <property type="entry name" value="PRK12881.1"/>
    <property type="match status" value="1"/>
</dbReference>
<dbReference type="CDD" id="cd01580">
    <property type="entry name" value="AcnA_IRP_Swivel"/>
    <property type="match status" value="1"/>
</dbReference>
<dbReference type="InterPro" id="IPR000573">
    <property type="entry name" value="AconitaseA/IPMdHydase_ssu_swvl"/>
</dbReference>
<dbReference type="PROSITE" id="PS01244">
    <property type="entry name" value="ACONITASE_2"/>
    <property type="match status" value="1"/>
</dbReference>
<sequence length="902" mass="98521">MTDSLRTSTTLAVDENHYRIYSLRRLGTQIDIRRLPFSLRVLLENLLRHEDDATVTREDILAMGAWEPEAEPIKEVSFMPSRVILQDFTGVPALVDLAAMRDAMENLGGTPAKINPLSPVELVIDHSVQVDVSNTDDALAHNAEIEFTRNRERYAFLRWGQTAFSNFSVVPPGAGIIHQINVEHLARVVLTEARRDGDGNDYALAFPDTVVGTDSHTTMVNGIGILGWGVGGIEAEAAMLGQPVTMLIPQVVGCNLTGKLPEGVTATDLVLTLVEMLRAHGVVGKFVEFFGTGLDHLSLADRSTIANMAPEYGATCGIFPIDRETLRYLALSGRSPTTIALVEAYAKEQGMFREQGASMIHPATRYTHVLALDLGTVQPSLAGPRRPQDRVLLGNAKTAFREALCAISARDGRNTPASPGQRSIAIRHEGNSYLAGDGTIVIAAITSCTNTSNPDVMISAGLLAKKAFIKGLKPKPWVKTSLAPGSLVVTEYLRAAGLLPYLERLGFHVVGYGCTTCIGNAGPLPEIIAADVRAENIIAAAILSGNRNFEGRIHPDVKMNYIASPPLVVAYALAGAMDIDLQTESLGYDDKGEPVFLRDIWPSQEEIQEIIASHLGADLFRDSYRDVFLGDDNWRAIPTSTAERFPWDDASTYIRHPPYFLEMPREPDEIEPIRSARVLALFGDGITTDHISPAGTIETDSPAGRYLQEHGVAPDQFNSYGSRRGNHEVMMRGTFANVRLRNRLVPGTEGGWSIHAPTGEKMPIYDVARKYQREGTPLIIIAGKEYGSGSSRDWAAKGTKLLGVKAVLAESFERIHRSNLIGMGILPLQFPDEQNAVSLGLTGFETYDPDFPTPGAREITIAATSPEGTVKRFTVRIRIDTPKEWEYYRHGGILPYVLRGLV</sequence>
<keyword evidence="6 10" id="KW-0408">Iron</keyword>
<dbReference type="CDD" id="cd01586">
    <property type="entry name" value="AcnA_IRP"/>
    <property type="match status" value="1"/>
</dbReference>
<comment type="function">
    <text evidence="10">Catalyzes the isomerization of citrate to isocitrate via cis-aconitate.</text>
</comment>
<dbReference type="InterPro" id="IPR044137">
    <property type="entry name" value="AcnA_IRP_Swivel"/>
</dbReference>
<keyword evidence="5" id="KW-0479">Metal-binding</keyword>
<dbReference type="FunFam" id="3.30.499.10:FF:000002">
    <property type="entry name" value="Aconitate hydratase"/>
    <property type="match status" value="1"/>
</dbReference>
<evidence type="ECO:0000256" key="10">
    <source>
        <dbReference type="RuleBase" id="RU361275"/>
    </source>
</evidence>
<dbReference type="PRINTS" id="PR00415">
    <property type="entry name" value="ACONITASE"/>
</dbReference>
<evidence type="ECO:0000256" key="7">
    <source>
        <dbReference type="ARBA" id="ARBA00023014"/>
    </source>
</evidence>
<comment type="cofactor">
    <cofactor evidence="1">
        <name>[4Fe-4S] cluster</name>
        <dbReference type="ChEBI" id="CHEBI:49883"/>
    </cofactor>
</comment>
<evidence type="ECO:0000256" key="4">
    <source>
        <dbReference type="ARBA" id="ARBA00022485"/>
    </source>
</evidence>
<dbReference type="PROSITE" id="PS00450">
    <property type="entry name" value="ACONITASE_1"/>
    <property type="match status" value="1"/>
</dbReference>
<keyword evidence="8 10" id="KW-0456">Lyase</keyword>
<accession>A0A450YWP0</accession>
<dbReference type="GO" id="GO:0051539">
    <property type="term" value="F:4 iron, 4 sulfur cluster binding"/>
    <property type="evidence" value="ECO:0007669"/>
    <property type="project" value="UniProtKB-KW"/>
</dbReference>
<dbReference type="UniPathway" id="UPA00223">
    <property type="reaction ID" value="UER00718"/>
</dbReference>
<organism evidence="13">
    <name type="scientific">Candidatus Kentrum sp. TC</name>
    <dbReference type="NCBI Taxonomy" id="2126339"/>
    <lineage>
        <taxon>Bacteria</taxon>
        <taxon>Pseudomonadati</taxon>
        <taxon>Pseudomonadota</taxon>
        <taxon>Gammaproteobacteria</taxon>
        <taxon>Candidatus Kentrum</taxon>
    </lineage>
</organism>
<protein>
    <recommendedName>
        <fullName evidence="10">Aconitate hydratase</fullName>
        <shortName evidence="10">Aconitase</shortName>
        <ecNumber evidence="10">4.2.1.3</ecNumber>
    </recommendedName>
</protein>
<dbReference type="SUPFAM" id="SSF53732">
    <property type="entry name" value="Aconitase iron-sulfur domain"/>
    <property type="match status" value="1"/>
</dbReference>
<dbReference type="EC" id="4.2.1.3" evidence="10"/>
<evidence type="ECO:0000259" key="11">
    <source>
        <dbReference type="Pfam" id="PF00330"/>
    </source>
</evidence>
<dbReference type="GO" id="GO:0046872">
    <property type="term" value="F:metal ion binding"/>
    <property type="evidence" value="ECO:0007669"/>
    <property type="project" value="UniProtKB-KW"/>
</dbReference>
<keyword evidence="4 10" id="KW-0004">4Fe-4S</keyword>
<gene>
    <name evidence="13" type="ORF">BECKTC1821D_GA0114238_10273</name>
</gene>
<proteinExistence type="inferred from homology"/>
<dbReference type="InterPro" id="IPR036008">
    <property type="entry name" value="Aconitase_4Fe-4S_dom"/>
</dbReference>
<comment type="pathway">
    <text evidence="2">Carbohydrate metabolism; tricarboxylic acid cycle; isocitrate from oxaloacetate: step 2/2.</text>
</comment>
<comment type="similarity">
    <text evidence="3 10">Belongs to the aconitase/IPM isomerase family.</text>
</comment>
<evidence type="ECO:0000256" key="3">
    <source>
        <dbReference type="ARBA" id="ARBA00007185"/>
    </source>
</evidence>
<evidence type="ECO:0000256" key="9">
    <source>
        <dbReference type="ARBA" id="ARBA00023501"/>
    </source>
</evidence>
<dbReference type="NCBIfam" id="NF006757">
    <property type="entry name" value="PRK09277.1"/>
    <property type="match status" value="1"/>
</dbReference>
<dbReference type="InterPro" id="IPR015928">
    <property type="entry name" value="Aconitase/3IPM_dehydase_swvl"/>
</dbReference>
<evidence type="ECO:0000256" key="2">
    <source>
        <dbReference type="ARBA" id="ARBA00004717"/>
    </source>
</evidence>
<dbReference type="AlphaFoldDB" id="A0A450YWP0"/>
<dbReference type="Gene3D" id="3.30.499.10">
    <property type="entry name" value="Aconitase, domain 3"/>
    <property type="match status" value="2"/>
</dbReference>